<feature type="transmembrane region" description="Helical" evidence="2">
    <location>
        <begin position="546"/>
        <end position="567"/>
    </location>
</feature>
<sequence>MDSHAYSDNTRFHQEYTSRHVLDECPPRSRTPSTTPPWRTSSNGSVPTNTPSRYRWISWWSLAWRLVLSLLFSLLLLVVLYSYSGQDKLSTWDRRLFNTLTILFSSLASLSLGSLLGLLGAALRWPLLARRAHSPREVDLILGMQHPSVSLKLITYHCGRGRNMSVTTLVVLVYLIFNMAVRLSVAVFGLTYNLDENVYIDYPVMVTDFGSDEWLRYNLSYNPFTLENAMSGDVGSLTDFGLRGLLAVPTLFDKTDPSTYNMNNISGYGLDRSAQGGNVDGSTVTYTYHVREYQGLDEYSSSDKVIRSSSTCLGRTLWQESVYERGKKVATLETMNSESGQEFLALDSPEYLHVFLALNRNMAGRNYVWAMDWNGTLRETPGPPCLTTYMYEDSSFITIASARFGTLYECRTCITDRHGEPGISGDIFFNYNASLVPYATGLLLMFGAIGSNSRVSYGLGELETKKYDAEDQTMHFLNGLTTQLSTSRTEYAVPIEQELTAAHLAAQLPILAMIGAQEMLPRVVRDEGASEQAVIVTTLQVKWPRAIAVLAGVLAVQLLVVAVVWSLSRRVPVVDHDSVFVAARLLRTAMSTVEGGSLASGRDLAEGIGKVAGKMRYGTRRIYGGNEEVYEADLWEDVEDVFPKKAHYA</sequence>
<name>A0ABR3VIR5_HUMIN</name>
<dbReference type="Proteomes" id="UP001583172">
    <property type="component" value="Unassembled WGS sequence"/>
</dbReference>
<dbReference type="EMBL" id="JAZGSY010000067">
    <property type="protein sequence ID" value="KAL1841684.1"/>
    <property type="molecule type" value="Genomic_DNA"/>
</dbReference>
<protein>
    <submittedName>
        <fullName evidence="3">Uncharacterized protein</fullName>
    </submittedName>
</protein>
<evidence type="ECO:0000313" key="3">
    <source>
        <dbReference type="EMBL" id="KAL1841684.1"/>
    </source>
</evidence>
<evidence type="ECO:0000256" key="1">
    <source>
        <dbReference type="SAM" id="MobiDB-lite"/>
    </source>
</evidence>
<reference evidence="3 4" key="1">
    <citation type="journal article" date="2024" name="Commun. Biol.">
        <title>Comparative genomic analysis of thermophilic fungi reveals convergent evolutionary adaptations and gene losses.</title>
        <authorList>
            <person name="Steindorff A.S."/>
            <person name="Aguilar-Pontes M.V."/>
            <person name="Robinson A.J."/>
            <person name="Andreopoulos B."/>
            <person name="LaButti K."/>
            <person name="Kuo A."/>
            <person name="Mondo S."/>
            <person name="Riley R."/>
            <person name="Otillar R."/>
            <person name="Haridas S."/>
            <person name="Lipzen A."/>
            <person name="Grimwood J."/>
            <person name="Schmutz J."/>
            <person name="Clum A."/>
            <person name="Reid I.D."/>
            <person name="Moisan M.C."/>
            <person name="Butler G."/>
            <person name="Nguyen T.T.M."/>
            <person name="Dewar K."/>
            <person name="Conant G."/>
            <person name="Drula E."/>
            <person name="Henrissat B."/>
            <person name="Hansel C."/>
            <person name="Singer S."/>
            <person name="Hutchinson M.I."/>
            <person name="de Vries R.P."/>
            <person name="Natvig D.O."/>
            <person name="Powell A.J."/>
            <person name="Tsang A."/>
            <person name="Grigoriev I.V."/>
        </authorList>
    </citation>
    <scope>NUCLEOTIDE SEQUENCE [LARGE SCALE GENOMIC DNA]</scope>
    <source>
        <strain evidence="3 4">CBS 620.91</strain>
    </source>
</reference>
<evidence type="ECO:0000256" key="2">
    <source>
        <dbReference type="SAM" id="Phobius"/>
    </source>
</evidence>
<feature type="transmembrane region" description="Helical" evidence="2">
    <location>
        <begin position="62"/>
        <end position="83"/>
    </location>
</feature>
<keyword evidence="2" id="KW-1133">Transmembrane helix</keyword>
<keyword evidence="2" id="KW-0472">Membrane</keyword>
<feature type="compositionally biased region" description="Low complexity" evidence="1">
    <location>
        <begin position="28"/>
        <end position="42"/>
    </location>
</feature>
<gene>
    <name evidence="3" type="ORF">VTJ49DRAFT_6723</name>
</gene>
<proteinExistence type="predicted"/>
<feature type="region of interest" description="Disordered" evidence="1">
    <location>
        <begin position="23"/>
        <end position="49"/>
    </location>
</feature>
<feature type="transmembrane region" description="Helical" evidence="2">
    <location>
        <begin position="169"/>
        <end position="192"/>
    </location>
</feature>
<comment type="caution">
    <text evidence="3">The sequence shown here is derived from an EMBL/GenBank/DDBJ whole genome shotgun (WGS) entry which is preliminary data.</text>
</comment>
<evidence type="ECO:0000313" key="4">
    <source>
        <dbReference type="Proteomes" id="UP001583172"/>
    </source>
</evidence>
<keyword evidence="2" id="KW-0812">Transmembrane</keyword>
<keyword evidence="4" id="KW-1185">Reference proteome</keyword>
<organism evidence="3 4">
    <name type="scientific">Humicola insolens</name>
    <name type="common">Soft-rot fungus</name>
    <dbReference type="NCBI Taxonomy" id="85995"/>
    <lineage>
        <taxon>Eukaryota</taxon>
        <taxon>Fungi</taxon>
        <taxon>Dikarya</taxon>
        <taxon>Ascomycota</taxon>
        <taxon>Pezizomycotina</taxon>
        <taxon>Sordariomycetes</taxon>
        <taxon>Sordariomycetidae</taxon>
        <taxon>Sordariales</taxon>
        <taxon>Chaetomiaceae</taxon>
        <taxon>Mycothermus</taxon>
    </lineage>
</organism>
<feature type="transmembrane region" description="Helical" evidence="2">
    <location>
        <begin position="103"/>
        <end position="123"/>
    </location>
</feature>
<accession>A0ABR3VIR5</accession>